<evidence type="ECO:0000313" key="1">
    <source>
        <dbReference type="EMBL" id="TWI49598.1"/>
    </source>
</evidence>
<evidence type="ECO:0000313" key="2">
    <source>
        <dbReference type="Proteomes" id="UP000316905"/>
    </source>
</evidence>
<gene>
    <name evidence="1" type="ORF">IQ22_03921</name>
</gene>
<reference evidence="1 2" key="1">
    <citation type="journal article" date="2015" name="Stand. Genomic Sci.">
        <title>Genomic Encyclopedia of Bacterial and Archaeal Type Strains, Phase III: the genomes of soil and plant-associated and newly described type strains.</title>
        <authorList>
            <person name="Whitman W.B."/>
            <person name="Woyke T."/>
            <person name="Klenk H.P."/>
            <person name="Zhou Y."/>
            <person name="Lilburn T.G."/>
            <person name="Beck B.J."/>
            <person name="De Vos P."/>
            <person name="Vandamme P."/>
            <person name="Eisen J.A."/>
            <person name="Garrity G."/>
            <person name="Hugenholtz P."/>
            <person name="Kyrpides N.C."/>
        </authorList>
    </citation>
    <scope>NUCLEOTIDE SEQUENCE [LARGE SCALE GENOMIC DNA]</scope>
    <source>
        <strain evidence="1 2">CGMCC 1.6858</strain>
    </source>
</reference>
<proteinExistence type="predicted"/>
<dbReference type="RefSeq" id="WP_145144924.1">
    <property type="nucleotide sequence ID" value="NZ_VLKY01000016.1"/>
</dbReference>
<dbReference type="Pfam" id="PF19456">
    <property type="entry name" value="MobI"/>
    <property type="match status" value="1"/>
</dbReference>
<keyword evidence="2" id="KW-1185">Reference proteome</keyword>
<name>A0A562PYY1_9PSED</name>
<dbReference type="InterPro" id="IPR045809">
    <property type="entry name" value="MobI"/>
</dbReference>
<accession>A0A562PYY1</accession>
<protein>
    <submittedName>
        <fullName evidence="1">Uncharacterized protein</fullName>
    </submittedName>
</protein>
<dbReference type="Proteomes" id="UP000316905">
    <property type="component" value="Unassembled WGS sequence"/>
</dbReference>
<sequence>MTKHYTTAELQELAWGDTRIADLDLNAGDILELTEQAVAGLEEQIERLNALNILQAKETCEYFWTVARREQERNNQFPKMGSRVRVLKNTLTIIWYYSPFSLKLGQAGKKLWVSKHISKPAGKTRYSNASLSRCHSWEKENIEEAENDYEIMRRRQLLITEARSRIKKLKELTTALVPS</sequence>
<dbReference type="EMBL" id="VLKY01000016">
    <property type="protein sequence ID" value="TWI49598.1"/>
    <property type="molecule type" value="Genomic_DNA"/>
</dbReference>
<dbReference type="OrthoDB" id="9865556at2"/>
<organism evidence="1 2">
    <name type="scientific">Pseudomonas duriflava</name>
    <dbReference type="NCBI Taxonomy" id="459528"/>
    <lineage>
        <taxon>Bacteria</taxon>
        <taxon>Pseudomonadati</taxon>
        <taxon>Pseudomonadota</taxon>
        <taxon>Gammaproteobacteria</taxon>
        <taxon>Pseudomonadales</taxon>
        <taxon>Pseudomonadaceae</taxon>
        <taxon>Pseudomonas</taxon>
    </lineage>
</organism>
<comment type="caution">
    <text evidence="1">The sequence shown here is derived from an EMBL/GenBank/DDBJ whole genome shotgun (WGS) entry which is preliminary data.</text>
</comment>
<dbReference type="AlphaFoldDB" id="A0A562PYY1"/>